<dbReference type="EMBL" id="QAMZ01000023">
    <property type="protein sequence ID" value="PWL54397.1"/>
    <property type="molecule type" value="Genomic_DNA"/>
</dbReference>
<dbReference type="AlphaFoldDB" id="A0A1I2KJ39"/>
<keyword evidence="7" id="KW-0808">Transferase</keyword>
<evidence type="ECO:0000313" key="8">
    <source>
        <dbReference type="EMBL" id="SFF66974.1"/>
    </source>
</evidence>
<dbReference type="EC" id="2.8.1.7" evidence="3"/>
<name>A0A1I2KJ39_9CLOT</name>
<dbReference type="InterPro" id="IPR015421">
    <property type="entry name" value="PyrdxlP-dep_Trfase_major"/>
</dbReference>
<comment type="cofactor">
    <cofactor evidence="1">
        <name>pyridoxal 5'-phosphate</name>
        <dbReference type="ChEBI" id="CHEBI:597326"/>
    </cofactor>
</comment>
<dbReference type="Proteomes" id="UP000182135">
    <property type="component" value="Unassembled WGS sequence"/>
</dbReference>
<dbReference type="RefSeq" id="WP_027638964.1">
    <property type="nucleotide sequence ID" value="NZ_BAAACD010000027.1"/>
</dbReference>
<dbReference type="Gene3D" id="3.90.1150.10">
    <property type="entry name" value="Aspartate Aminotransferase, domain 1"/>
    <property type="match status" value="1"/>
</dbReference>
<protein>
    <recommendedName>
        <fullName evidence="3">cysteine desulfurase</fullName>
        <ecNumber evidence="3">2.8.1.7</ecNumber>
    </recommendedName>
</protein>
<keyword evidence="7" id="KW-0032">Aminotransferase</keyword>
<dbReference type="InterPro" id="IPR015424">
    <property type="entry name" value="PyrdxlP-dep_Trfase"/>
</dbReference>
<evidence type="ECO:0000256" key="5">
    <source>
        <dbReference type="ARBA" id="ARBA00050776"/>
    </source>
</evidence>
<reference evidence="7 10" key="2">
    <citation type="submission" date="2018-03" db="EMBL/GenBank/DDBJ databases">
        <title>The uncultured portion of the human microbiome is neutrally assembled.</title>
        <authorList>
            <person name="Jeraldo P."/>
            <person name="Boardman L."/>
            <person name="White B.A."/>
            <person name="Nelson H."/>
            <person name="Goldenfeld N."/>
            <person name="Chia N."/>
        </authorList>
    </citation>
    <scope>NUCLEOTIDE SEQUENCE [LARGE SCALE GENOMIC DNA]</scope>
    <source>
        <strain evidence="7">CIM:MAG 903</strain>
    </source>
</reference>
<dbReference type="GO" id="GO:0008483">
    <property type="term" value="F:transaminase activity"/>
    <property type="evidence" value="ECO:0007669"/>
    <property type="project" value="UniProtKB-KW"/>
</dbReference>
<dbReference type="PIRSF" id="PIRSF005572">
    <property type="entry name" value="NifS"/>
    <property type="match status" value="1"/>
</dbReference>
<evidence type="ECO:0000256" key="2">
    <source>
        <dbReference type="ARBA" id="ARBA00010447"/>
    </source>
</evidence>
<dbReference type="InterPro" id="IPR010969">
    <property type="entry name" value="Cys_dSase-rel_unknwn_funct"/>
</dbReference>
<evidence type="ECO:0000256" key="3">
    <source>
        <dbReference type="ARBA" id="ARBA00012239"/>
    </source>
</evidence>
<sequence>MKNVYLDNAATSFPKAPGTAEAITNYILNIGSSINRGAYSKAFEAENIAFETRELLCELFNFSKPENVIFTGNITQSLNILIKGLLKPNDHVIVSSMEHNAVMRPLNSLEKIGIQISKCPCDNLGQLDLSALPNLIKSNTKAVIMTHASNVCGTILPLKEVGEICREHNLFFIIDSAQTAGFLDLDFQSLNASAIAFTGHKGLLGPQGIGGFLINNELNSHISPLIEGGTGSLSELETQPLYMPDKFESGTPNIPGIYGLNASLKYILKEEISNIREKELMLTAAFLEGVSSINGINIIGLKGIENRTPTISLDFIGMDNGIICHVLNKNYGISTRSGLHCAPSAHKALNTFPKGTVRFSFSHFTTLEDISYSLGAISSIIKNSHNIR</sequence>
<dbReference type="InterPro" id="IPR015422">
    <property type="entry name" value="PyrdxlP-dep_Trfase_small"/>
</dbReference>
<evidence type="ECO:0000313" key="10">
    <source>
        <dbReference type="Proteomes" id="UP000246114"/>
    </source>
</evidence>
<dbReference type="NCBIfam" id="TIGR01977">
    <property type="entry name" value="am_tr_V_EF2568"/>
    <property type="match status" value="1"/>
</dbReference>
<dbReference type="InterPro" id="IPR016454">
    <property type="entry name" value="Cysteine_dSase"/>
</dbReference>
<reference evidence="8 9" key="1">
    <citation type="submission" date="2016-10" db="EMBL/GenBank/DDBJ databases">
        <authorList>
            <person name="de Groot N.N."/>
        </authorList>
    </citation>
    <scope>NUCLEOTIDE SEQUENCE [LARGE SCALE GENOMIC DNA]</scope>
    <source>
        <strain evidence="8 9">NLAE-zl-G419</strain>
    </source>
</reference>
<keyword evidence="4" id="KW-0663">Pyridoxal phosphate</keyword>
<dbReference type="eggNOG" id="COG0520">
    <property type="taxonomic scope" value="Bacteria"/>
</dbReference>
<gene>
    <name evidence="7" type="ORF">DBY38_04520</name>
    <name evidence="8" type="ORF">SAMN04487885_10642</name>
</gene>
<evidence type="ECO:0000313" key="9">
    <source>
        <dbReference type="Proteomes" id="UP000182135"/>
    </source>
</evidence>
<evidence type="ECO:0000256" key="4">
    <source>
        <dbReference type="ARBA" id="ARBA00022898"/>
    </source>
</evidence>
<evidence type="ECO:0000313" key="7">
    <source>
        <dbReference type="EMBL" id="PWL54397.1"/>
    </source>
</evidence>
<dbReference type="SUPFAM" id="SSF53383">
    <property type="entry name" value="PLP-dependent transferases"/>
    <property type="match status" value="1"/>
</dbReference>
<comment type="catalytic activity">
    <reaction evidence="5">
        <text>(sulfur carrier)-H + L-cysteine = (sulfur carrier)-SH + L-alanine</text>
        <dbReference type="Rhea" id="RHEA:43892"/>
        <dbReference type="Rhea" id="RHEA-COMP:14737"/>
        <dbReference type="Rhea" id="RHEA-COMP:14739"/>
        <dbReference type="ChEBI" id="CHEBI:29917"/>
        <dbReference type="ChEBI" id="CHEBI:35235"/>
        <dbReference type="ChEBI" id="CHEBI:57972"/>
        <dbReference type="ChEBI" id="CHEBI:64428"/>
        <dbReference type="EC" id="2.8.1.7"/>
    </reaction>
</comment>
<dbReference type="STRING" id="1529.SAMN04487885_10642"/>
<dbReference type="PANTHER" id="PTHR43586">
    <property type="entry name" value="CYSTEINE DESULFURASE"/>
    <property type="match status" value="1"/>
</dbReference>
<feature type="domain" description="Aminotransferase class V" evidence="6">
    <location>
        <begin position="4"/>
        <end position="371"/>
    </location>
</feature>
<dbReference type="GO" id="GO:0031071">
    <property type="term" value="F:cysteine desulfurase activity"/>
    <property type="evidence" value="ECO:0007669"/>
    <property type="project" value="UniProtKB-EC"/>
</dbReference>
<proteinExistence type="inferred from homology"/>
<evidence type="ECO:0000256" key="1">
    <source>
        <dbReference type="ARBA" id="ARBA00001933"/>
    </source>
</evidence>
<dbReference type="PANTHER" id="PTHR43586:SF4">
    <property type="entry name" value="ISOPENICILLIN N EPIMERASE"/>
    <property type="match status" value="1"/>
</dbReference>
<comment type="similarity">
    <text evidence="2">Belongs to the class-V pyridoxal-phosphate-dependent aminotransferase family. Csd subfamily.</text>
</comment>
<dbReference type="OrthoDB" id="9804366at2"/>
<organism evidence="8 9">
    <name type="scientific">Clostridium cadaveris</name>
    <dbReference type="NCBI Taxonomy" id="1529"/>
    <lineage>
        <taxon>Bacteria</taxon>
        <taxon>Bacillati</taxon>
        <taxon>Bacillota</taxon>
        <taxon>Clostridia</taxon>
        <taxon>Eubacteriales</taxon>
        <taxon>Clostridiaceae</taxon>
        <taxon>Clostridium</taxon>
    </lineage>
</organism>
<dbReference type="Gene3D" id="3.40.640.10">
    <property type="entry name" value="Type I PLP-dependent aspartate aminotransferase-like (Major domain)"/>
    <property type="match status" value="1"/>
</dbReference>
<dbReference type="InterPro" id="IPR000192">
    <property type="entry name" value="Aminotrans_V_dom"/>
</dbReference>
<dbReference type="Proteomes" id="UP000246114">
    <property type="component" value="Unassembled WGS sequence"/>
</dbReference>
<dbReference type="EMBL" id="FOOE01000006">
    <property type="protein sequence ID" value="SFF66974.1"/>
    <property type="molecule type" value="Genomic_DNA"/>
</dbReference>
<dbReference type="Pfam" id="PF00266">
    <property type="entry name" value="Aminotran_5"/>
    <property type="match status" value="1"/>
</dbReference>
<accession>A0A1I2KJ39</accession>
<keyword evidence="9" id="KW-1185">Reference proteome</keyword>
<evidence type="ECO:0000259" key="6">
    <source>
        <dbReference type="Pfam" id="PF00266"/>
    </source>
</evidence>